<evidence type="ECO:0000259" key="2">
    <source>
        <dbReference type="Pfam" id="PF22022"/>
    </source>
</evidence>
<dbReference type="Pfam" id="PF22022">
    <property type="entry name" value="Phage_int_M"/>
    <property type="match status" value="1"/>
</dbReference>
<dbReference type="OrthoDB" id="4326943at2"/>
<reference evidence="4" key="1">
    <citation type="submission" date="2016-10" db="EMBL/GenBank/DDBJ databases">
        <authorList>
            <person name="Varghese N."/>
            <person name="Submissions S."/>
        </authorList>
    </citation>
    <scope>NUCLEOTIDE SEQUENCE [LARGE SCALE GENOMIC DNA]</scope>
    <source>
        <strain evidence="4">DSM 46136</strain>
    </source>
</reference>
<evidence type="ECO:0000313" key="4">
    <source>
        <dbReference type="Proteomes" id="UP000199546"/>
    </source>
</evidence>
<evidence type="ECO:0000313" key="3">
    <source>
        <dbReference type="EMBL" id="SFU10295.1"/>
    </source>
</evidence>
<dbReference type="Proteomes" id="UP000199546">
    <property type="component" value="Unassembled WGS sequence"/>
</dbReference>
<dbReference type="InterPro" id="IPR011010">
    <property type="entry name" value="DNA_brk_join_enz"/>
</dbReference>
<proteinExistence type="predicted"/>
<sequence>MKDGPADSRLATVAAEWLAEVDDSDLATGTKRLYRFALSNYVLPGVGQLRMRELTVPAVDRLLTAVRKAYGSGAAKAARTVLSGILGEAVRRGA</sequence>
<dbReference type="InterPro" id="IPR010998">
    <property type="entry name" value="Integrase_recombinase_N"/>
</dbReference>
<dbReference type="GO" id="GO:0003677">
    <property type="term" value="F:DNA binding"/>
    <property type="evidence" value="ECO:0007669"/>
    <property type="project" value="UniProtKB-KW"/>
</dbReference>
<accession>A0A1I7DFB4</accession>
<dbReference type="InterPro" id="IPR053876">
    <property type="entry name" value="Phage_int_M"/>
</dbReference>
<keyword evidence="4" id="KW-1185">Reference proteome</keyword>
<dbReference type="AlphaFoldDB" id="A0A1I7DFB4"/>
<evidence type="ECO:0000256" key="1">
    <source>
        <dbReference type="ARBA" id="ARBA00023125"/>
    </source>
</evidence>
<feature type="domain" description="Phage integrase central" evidence="2">
    <location>
        <begin position="11"/>
        <end position="93"/>
    </location>
</feature>
<dbReference type="Gene3D" id="1.10.150.130">
    <property type="match status" value="1"/>
</dbReference>
<protein>
    <recommendedName>
        <fullName evidence="2">Phage integrase central domain-containing protein</fullName>
    </recommendedName>
</protein>
<name>A0A1I7DFB4_9ACTN</name>
<organism evidence="3 4">
    <name type="scientific">Geodermatophilus amargosae</name>
    <dbReference type="NCBI Taxonomy" id="1296565"/>
    <lineage>
        <taxon>Bacteria</taxon>
        <taxon>Bacillati</taxon>
        <taxon>Actinomycetota</taxon>
        <taxon>Actinomycetes</taxon>
        <taxon>Geodermatophilales</taxon>
        <taxon>Geodermatophilaceae</taxon>
        <taxon>Geodermatophilus</taxon>
    </lineage>
</organism>
<keyword evidence="1" id="KW-0238">DNA-binding</keyword>
<dbReference type="SUPFAM" id="SSF56349">
    <property type="entry name" value="DNA breaking-rejoining enzymes"/>
    <property type="match status" value="1"/>
</dbReference>
<dbReference type="EMBL" id="FPBA01000055">
    <property type="protein sequence ID" value="SFU10295.1"/>
    <property type="molecule type" value="Genomic_DNA"/>
</dbReference>
<dbReference type="RefSeq" id="WP_093585304.1">
    <property type="nucleotide sequence ID" value="NZ_FPBA01000055.1"/>
</dbReference>
<gene>
    <name evidence="3" type="ORF">SAMN05660657_05709</name>
</gene>